<sequence length="338" mass="37122">MALFERRHTHYITSIVCGLTFALLGRFAFANNALSGAGGLLMLGFLVLIPTGLGAITEHFSPAQPSDSWSFIFRSWGAVLLFLFTAFIFNLEGIICLIIIGPLFMVLAAVGGVLYRLLTRNRNSGNHKTLVVAGFALLPFLAAPVESQFAAPDDFRRVENTILINAPVEAVWHNIIRVPPISAQDLGPSLVDKIGFPRPVEATLSFEGVGGVRHATFERGVEFIETVDVWEPLRRISFSIVPNTATIPPTTFDEHVTVGGRFFDVLRGTYELRPAGPGRTRLVLYSQQRLSTRLNPYAGLWTDFVMSEIQSRILRVVAKRSEAEAARATSASIAAEEH</sequence>
<feature type="transmembrane region" description="Helical" evidence="1">
    <location>
        <begin position="12"/>
        <end position="30"/>
    </location>
</feature>
<evidence type="ECO:0000313" key="3">
    <source>
        <dbReference type="Proteomes" id="UP001165296"/>
    </source>
</evidence>
<dbReference type="SUPFAM" id="SSF55961">
    <property type="entry name" value="Bet v1-like"/>
    <property type="match status" value="1"/>
</dbReference>
<name>A0ABS8APK8_9BACT</name>
<evidence type="ECO:0000256" key="1">
    <source>
        <dbReference type="SAM" id="Phobius"/>
    </source>
</evidence>
<keyword evidence="1" id="KW-0812">Transmembrane</keyword>
<organism evidence="2 3">
    <name type="scientific">Hymenobacter lucidus</name>
    <dbReference type="NCBI Taxonomy" id="2880930"/>
    <lineage>
        <taxon>Bacteria</taxon>
        <taxon>Pseudomonadati</taxon>
        <taxon>Bacteroidota</taxon>
        <taxon>Cytophagia</taxon>
        <taxon>Cytophagales</taxon>
        <taxon>Hymenobacteraceae</taxon>
        <taxon>Hymenobacter</taxon>
    </lineage>
</organism>
<keyword evidence="1" id="KW-0472">Membrane</keyword>
<dbReference type="Gene3D" id="3.30.530.20">
    <property type="match status" value="1"/>
</dbReference>
<proteinExistence type="predicted"/>
<reference evidence="2" key="1">
    <citation type="submission" date="2021-10" db="EMBL/GenBank/DDBJ databases">
        <authorList>
            <person name="Dean J.D."/>
            <person name="Kim M.K."/>
            <person name="Newey C.N."/>
            <person name="Stoker T.S."/>
            <person name="Thompson D.W."/>
            <person name="Grose J.H."/>
        </authorList>
    </citation>
    <scope>NUCLEOTIDE SEQUENCE</scope>
    <source>
        <strain evidence="2">BT178</strain>
    </source>
</reference>
<gene>
    <name evidence="2" type="ORF">LGH74_03025</name>
</gene>
<dbReference type="EMBL" id="JAJADR010000001">
    <property type="protein sequence ID" value="MCB2406937.1"/>
    <property type="molecule type" value="Genomic_DNA"/>
</dbReference>
<keyword evidence="1" id="KW-1133">Transmembrane helix</keyword>
<feature type="transmembrane region" description="Helical" evidence="1">
    <location>
        <begin position="36"/>
        <end position="56"/>
    </location>
</feature>
<dbReference type="Proteomes" id="UP001165296">
    <property type="component" value="Unassembled WGS sequence"/>
</dbReference>
<dbReference type="InterPro" id="IPR023393">
    <property type="entry name" value="START-like_dom_sf"/>
</dbReference>
<feature type="transmembrane region" description="Helical" evidence="1">
    <location>
        <begin position="68"/>
        <end position="88"/>
    </location>
</feature>
<evidence type="ECO:0008006" key="4">
    <source>
        <dbReference type="Google" id="ProtNLM"/>
    </source>
</evidence>
<feature type="transmembrane region" description="Helical" evidence="1">
    <location>
        <begin position="94"/>
        <end position="118"/>
    </location>
</feature>
<evidence type="ECO:0000313" key="2">
    <source>
        <dbReference type="EMBL" id="MCB2406937.1"/>
    </source>
</evidence>
<protein>
    <recommendedName>
        <fullName evidence="4">SRPBCC family protein</fullName>
    </recommendedName>
</protein>
<comment type="caution">
    <text evidence="2">The sequence shown here is derived from an EMBL/GenBank/DDBJ whole genome shotgun (WGS) entry which is preliminary data.</text>
</comment>
<keyword evidence="3" id="KW-1185">Reference proteome</keyword>
<accession>A0ABS8APK8</accession>
<dbReference type="RefSeq" id="WP_226171729.1">
    <property type="nucleotide sequence ID" value="NZ_JAJADR010000001.1"/>
</dbReference>